<gene>
    <name evidence="1" type="ORF">RE474_05850</name>
</gene>
<accession>A0AA51YN37</accession>
<dbReference type="AlphaFoldDB" id="A0AA51YN37"/>
<evidence type="ECO:0000313" key="1">
    <source>
        <dbReference type="EMBL" id="WMW26233.1"/>
    </source>
</evidence>
<evidence type="ECO:0000313" key="2">
    <source>
        <dbReference type="Proteomes" id="UP001182908"/>
    </source>
</evidence>
<protein>
    <submittedName>
        <fullName evidence="1">Uncharacterized protein</fullName>
    </submittedName>
</protein>
<sequence length="57" mass="6284">MGTKFEIYTEEGKHITTITAKDIKITADATLLGEFQTDGAFEAKAVLPRNWAVIEAQ</sequence>
<organism evidence="1 2">
    <name type="scientific">Methanolobus sediminis</name>
    <dbReference type="NCBI Taxonomy" id="3072978"/>
    <lineage>
        <taxon>Archaea</taxon>
        <taxon>Methanobacteriati</taxon>
        <taxon>Methanobacteriota</taxon>
        <taxon>Stenosarchaea group</taxon>
        <taxon>Methanomicrobia</taxon>
        <taxon>Methanosarcinales</taxon>
        <taxon>Methanosarcinaceae</taxon>
        <taxon>Methanolobus</taxon>
    </lineage>
</organism>
<reference evidence="1 2" key="1">
    <citation type="submission" date="2023-08" db="EMBL/GenBank/DDBJ databases">
        <title>Methanolobus mangrovi sp. nov. and Methanolobus sediminis sp. nov, two novel methylotrophic methanogens isolated from mangrove sediments in China.</title>
        <authorList>
            <person name="Zhou J."/>
        </authorList>
    </citation>
    <scope>NUCLEOTIDE SEQUENCE [LARGE SCALE GENOMIC DNA]</scope>
    <source>
        <strain evidence="1 2">FTZ6</strain>
    </source>
</reference>
<dbReference type="GeneID" id="84232221"/>
<dbReference type="Proteomes" id="UP001182908">
    <property type="component" value="Chromosome"/>
</dbReference>
<keyword evidence="2" id="KW-1185">Reference proteome</keyword>
<dbReference type="KEGG" id="mseb:RE474_05850"/>
<proteinExistence type="predicted"/>
<dbReference type="EMBL" id="CP133592">
    <property type="protein sequence ID" value="WMW26233.1"/>
    <property type="molecule type" value="Genomic_DNA"/>
</dbReference>
<name>A0AA51YN37_9EURY</name>
<dbReference type="RefSeq" id="WP_309312029.1">
    <property type="nucleotide sequence ID" value="NZ_CP133592.1"/>
</dbReference>